<organism evidence="4 5">
    <name type="scientific">Teratosphaeria nubilosa</name>
    <dbReference type="NCBI Taxonomy" id="161662"/>
    <lineage>
        <taxon>Eukaryota</taxon>
        <taxon>Fungi</taxon>
        <taxon>Dikarya</taxon>
        <taxon>Ascomycota</taxon>
        <taxon>Pezizomycotina</taxon>
        <taxon>Dothideomycetes</taxon>
        <taxon>Dothideomycetidae</taxon>
        <taxon>Mycosphaerellales</taxon>
        <taxon>Teratosphaeriaceae</taxon>
        <taxon>Teratosphaeria</taxon>
    </lineage>
</organism>
<dbReference type="SUPFAM" id="SSF53328">
    <property type="entry name" value="Formyltransferase"/>
    <property type="match status" value="1"/>
</dbReference>
<dbReference type="PROSITE" id="PS50873">
    <property type="entry name" value="PEROXIDASE_4"/>
    <property type="match status" value="1"/>
</dbReference>
<comment type="similarity">
    <text evidence="2">Belongs to the enoyl-CoA hydratase/isomerase family.</text>
</comment>
<evidence type="ECO:0000313" key="5">
    <source>
        <dbReference type="Proteomes" id="UP000799436"/>
    </source>
</evidence>
<dbReference type="Pfam" id="PF02911">
    <property type="entry name" value="Formyl_trans_C"/>
    <property type="match status" value="1"/>
</dbReference>
<dbReference type="InterPro" id="IPR001753">
    <property type="entry name" value="Enoyl-CoA_hydra/iso"/>
</dbReference>
<gene>
    <name evidence="4" type="ORF">EJ03DRAFT_354711</name>
</gene>
<keyword evidence="1" id="KW-0843">Virulence</keyword>
<evidence type="ECO:0000256" key="2">
    <source>
        <dbReference type="RuleBase" id="RU003707"/>
    </source>
</evidence>
<dbReference type="InterPro" id="IPR002016">
    <property type="entry name" value="Haem_peroxidase"/>
</dbReference>
<dbReference type="GO" id="GO:0004601">
    <property type="term" value="F:peroxidase activity"/>
    <property type="evidence" value="ECO:0007669"/>
    <property type="project" value="InterPro"/>
</dbReference>
<dbReference type="CDD" id="cd06558">
    <property type="entry name" value="crotonase-like"/>
    <property type="match status" value="1"/>
</dbReference>
<accession>A0A6G1KZH3</accession>
<proteinExistence type="inferred from homology"/>
<dbReference type="PROSITE" id="PS00166">
    <property type="entry name" value="ENOYL_COA_HYDRATASE"/>
    <property type="match status" value="1"/>
</dbReference>
<dbReference type="GO" id="GO:0020037">
    <property type="term" value="F:heme binding"/>
    <property type="evidence" value="ECO:0007669"/>
    <property type="project" value="InterPro"/>
</dbReference>
<dbReference type="InterPro" id="IPR005793">
    <property type="entry name" value="Formyl_trans_C"/>
</dbReference>
<dbReference type="OrthoDB" id="5126881at2759"/>
<dbReference type="PANTHER" id="PTHR43388">
    <property type="entry name" value="HYDROGENASE MATURATION FACTOR HOXX"/>
    <property type="match status" value="1"/>
</dbReference>
<sequence>MKILFLCTAHNSLSQRLYFVLSASHDVCIEYALSDEVMITACNLWRPDLIICPFLTTLVPKLVYEKYLTLIVHPGPPGDAGPSALDWLLLGDDGSFDDADQTLHHLDGTIQHGRTYWGVTLLQAIEEFDAGPVWAFEQFPIDIDDHHLTKSGLYRGALTQAAVTATVAAVNRIQDASYSSGHDFAGPCKSYNSQAVVSAHVTLSAGLLANKDYGLKSVTEGKPFKGGRVHLRPLLKAQARDFNLSRHTALQISRRIRSSDSQPGVLSTIFGPSLYLYGGQVDDEAYNNARFAITVGSAKILATRNDAVCIATCDKKGIWITHTRRPKSKTDKALWPKVPATTGLQELDLLWRDRIRQLRWDLPADWSLVPYRTFQEVWMDFRVDENGNKAAYLYFNFYNGAMSTNQCSQLICAMEYILTQSTQDSPVRAIVLMGGSYFSNGIALNVIENAADPAEESWFNINRINDVVQYLLQVFPANDILTVAAVRGNAAAGGVALAVACDIVISSADIVLNPAYRAVGLHGSEFHTISYFARCGETRAKNMLRSMTPISPLQARQIGLVDYVFPGMGEELDDSIRFHVDMLLKPGVLTCGYWKSKLDLSAPNLAHVRALELSEMCKDFWSARNTRYNTRRFDFVRKVKATQTPLRFAIHRRNLNGAMFDEEELESFDDVAYYENIAAKKASVNLRDLVRHELGNLVAKWAKNEVRPQPKYANGPVRSLIEQDDMHLAGPGRQRKMSTVFSCYYKPVEPSSLGKEPMTPPMSPLKGLESAEYPPISNSLFRAVNF</sequence>
<dbReference type="SUPFAM" id="SSF52096">
    <property type="entry name" value="ClpP/crotonase"/>
    <property type="match status" value="1"/>
</dbReference>
<protein>
    <submittedName>
        <fullName evidence="4">ClpP/crotonase</fullName>
    </submittedName>
</protein>
<evidence type="ECO:0000259" key="3">
    <source>
        <dbReference type="PROSITE" id="PS50873"/>
    </source>
</evidence>
<dbReference type="Proteomes" id="UP000799436">
    <property type="component" value="Unassembled WGS sequence"/>
</dbReference>
<name>A0A6G1KZH3_9PEZI</name>
<feature type="domain" description="Plant heme peroxidase family profile" evidence="3">
    <location>
        <begin position="496"/>
        <end position="742"/>
    </location>
</feature>
<dbReference type="InterPro" id="IPR018376">
    <property type="entry name" value="Enoyl-CoA_hyd/isom_CS"/>
</dbReference>
<dbReference type="Gene3D" id="3.90.226.10">
    <property type="entry name" value="2-enoyl-CoA Hydratase, Chain A, domain 1"/>
    <property type="match status" value="1"/>
</dbReference>
<dbReference type="InterPro" id="IPR047180">
    <property type="entry name" value="HoxX-like"/>
</dbReference>
<evidence type="ECO:0000313" key="4">
    <source>
        <dbReference type="EMBL" id="KAF2765568.1"/>
    </source>
</evidence>
<keyword evidence="5" id="KW-1185">Reference proteome</keyword>
<evidence type="ECO:0000256" key="1">
    <source>
        <dbReference type="ARBA" id="ARBA00023026"/>
    </source>
</evidence>
<dbReference type="AlphaFoldDB" id="A0A6G1KZH3"/>
<dbReference type="InterPro" id="IPR036477">
    <property type="entry name" value="Formyl_transf_N_sf"/>
</dbReference>
<dbReference type="EMBL" id="ML995888">
    <property type="protein sequence ID" value="KAF2765568.1"/>
    <property type="molecule type" value="Genomic_DNA"/>
</dbReference>
<dbReference type="Gene3D" id="3.40.50.12230">
    <property type="match status" value="1"/>
</dbReference>
<dbReference type="Pfam" id="PF00378">
    <property type="entry name" value="ECH_1"/>
    <property type="match status" value="1"/>
</dbReference>
<reference evidence="4" key="1">
    <citation type="journal article" date="2020" name="Stud. Mycol.">
        <title>101 Dothideomycetes genomes: a test case for predicting lifestyles and emergence of pathogens.</title>
        <authorList>
            <person name="Haridas S."/>
            <person name="Albert R."/>
            <person name="Binder M."/>
            <person name="Bloem J."/>
            <person name="Labutti K."/>
            <person name="Salamov A."/>
            <person name="Andreopoulos B."/>
            <person name="Baker S."/>
            <person name="Barry K."/>
            <person name="Bills G."/>
            <person name="Bluhm B."/>
            <person name="Cannon C."/>
            <person name="Castanera R."/>
            <person name="Culley D."/>
            <person name="Daum C."/>
            <person name="Ezra D."/>
            <person name="Gonzalez J."/>
            <person name="Henrissat B."/>
            <person name="Kuo A."/>
            <person name="Liang C."/>
            <person name="Lipzen A."/>
            <person name="Lutzoni F."/>
            <person name="Magnuson J."/>
            <person name="Mondo S."/>
            <person name="Nolan M."/>
            <person name="Ohm R."/>
            <person name="Pangilinan J."/>
            <person name="Park H.-J."/>
            <person name="Ramirez L."/>
            <person name="Alfaro M."/>
            <person name="Sun H."/>
            <person name="Tritt A."/>
            <person name="Yoshinaga Y."/>
            <person name="Zwiers L.-H."/>
            <person name="Turgeon B."/>
            <person name="Goodwin S."/>
            <person name="Spatafora J."/>
            <person name="Crous P."/>
            <person name="Grigoriev I."/>
        </authorList>
    </citation>
    <scope>NUCLEOTIDE SEQUENCE</scope>
    <source>
        <strain evidence="4">CBS 116005</strain>
    </source>
</reference>
<dbReference type="GO" id="GO:0006979">
    <property type="term" value="P:response to oxidative stress"/>
    <property type="evidence" value="ECO:0007669"/>
    <property type="project" value="InterPro"/>
</dbReference>
<dbReference type="PANTHER" id="PTHR43388:SF1">
    <property type="entry name" value="HYDROGENASE MATURATION FACTOR HOXX"/>
    <property type="match status" value="1"/>
</dbReference>
<dbReference type="InterPro" id="IPR029045">
    <property type="entry name" value="ClpP/crotonase-like_dom_sf"/>
</dbReference>